<keyword evidence="4" id="KW-0521">NADP</keyword>
<protein>
    <recommendedName>
        <fullName evidence="4">Fatty acyl-CoA reductase</fullName>
        <ecNumber evidence="4">1.2.1.84</ecNumber>
    </recommendedName>
</protein>
<keyword evidence="2 4" id="KW-0444">Lipid biosynthesis</keyword>
<keyword evidence="8" id="KW-1185">Reference proteome</keyword>
<dbReference type="EMBL" id="JACEIK010007590">
    <property type="protein sequence ID" value="MCE3050452.1"/>
    <property type="molecule type" value="Genomic_DNA"/>
</dbReference>
<gene>
    <name evidence="7" type="ORF">HAX54_047240</name>
</gene>
<feature type="non-terminal residue" evidence="7">
    <location>
        <position position="304"/>
    </location>
</feature>
<evidence type="ECO:0000313" key="8">
    <source>
        <dbReference type="Proteomes" id="UP000823775"/>
    </source>
</evidence>
<comment type="caution">
    <text evidence="7">The sequence shown here is derived from an EMBL/GenBank/DDBJ whole genome shotgun (WGS) entry which is preliminary data.</text>
</comment>
<evidence type="ECO:0000256" key="3">
    <source>
        <dbReference type="ARBA" id="ARBA00023098"/>
    </source>
</evidence>
<evidence type="ECO:0000313" key="7">
    <source>
        <dbReference type="EMBL" id="MCE3050452.1"/>
    </source>
</evidence>
<evidence type="ECO:0000259" key="5">
    <source>
        <dbReference type="Pfam" id="PF03015"/>
    </source>
</evidence>
<organism evidence="7 8">
    <name type="scientific">Datura stramonium</name>
    <name type="common">Jimsonweed</name>
    <name type="synonym">Common thornapple</name>
    <dbReference type="NCBI Taxonomy" id="4076"/>
    <lineage>
        <taxon>Eukaryota</taxon>
        <taxon>Viridiplantae</taxon>
        <taxon>Streptophyta</taxon>
        <taxon>Embryophyta</taxon>
        <taxon>Tracheophyta</taxon>
        <taxon>Spermatophyta</taxon>
        <taxon>Magnoliopsida</taxon>
        <taxon>eudicotyledons</taxon>
        <taxon>Gunneridae</taxon>
        <taxon>Pentapetalae</taxon>
        <taxon>asterids</taxon>
        <taxon>lamiids</taxon>
        <taxon>Solanales</taxon>
        <taxon>Solanaceae</taxon>
        <taxon>Solanoideae</taxon>
        <taxon>Datureae</taxon>
        <taxon>Datura</taxon>
    </lineage>
</organism>
<feature type="domain" description="Thioester reductase (TE)" evidence="6">
    <location>
        <begin position="2"/>
        <end position="60"/>
    </location>
</feature>
<comment type="function">
    <text evidence="4">Catalyzes the reduction of fatty acyl-CoA to fatty alcohols.</text>
</comment>
<evidence type="ECO:0000256" key="1">
    <source>
        <dbReference type="ARBA" id="ARBA00005928"/>
    </source>
</evidence>
<dbReference type="InterPro" id="IPR033640">
    <property type="entry name" value="FAR_C"/>
</dbReference>
<dbReference type="InterPro" id="IPR026055">
    <property type="entry name" value="FAR"/>
</dbReference>
<dbReference type="SUPFAM" id="SSF51735">
    <property type="entry name" value="NAD(P)-binding Rossmann-fold domains"/>
    <property type="match status" value="1"/>
</dbReference>
<dbReference type="Pfam" id="PF03015">
    <property type="entry name" value="Sterile"/>
    <property type="match status" value="1"/>
</dbReference>
<proteinExistence type="inferred from homology"/>
<dbReference type="EC" id="1.2.1.84" evidence="4"/>
<sequence>MFKEIDTIIHSAATTRFDERYDIAMNINVLGAFNVLKFAKRCANLKILVHVSTVITSTYKEPFPGWIEGIKTLDTYILVYGKGISNIFLADPNTNADLIPGDMVVNSIFAAILAHENNKSSQNHFIYHIGSSQKNPLKYDDIKLFTHHYFTKNPWIDKDGNIIKAKEILQLANILSWYYFIDETYKNLKRKIDRAIRLSELYEPYTIFHGSFDDSNTERLRMAMKECKMDDVLQFDSSCINWEDYFMNTHIPGVLGVTRKPNFQEKVDRKKQFLKTKVNLRIPYMNKRYPYYDDNEYWIDKSMK</sequence>
<dbReference type="PANTHER" id="PTHR11011:SF105">
    <property type="entry name" value="FATTY ACYL-COA REDUCTASE"/>
    <property type="match status" value="1"/>
</dbReference>
<dbReference type="PANTHER" id="PTHR11011">
    <property type="entry name" value="MALE STERILITY PROTEIN 2-RELATED"/>
    <property type="match status" value="1"/>
</dbReference>
<dbReference type="CDD" id="cd09071">
    <property type="entry name" value="FAR_C"/>
    <property type="match status" value="1"/>
</dbReference>
<dbReference type="Gene3D" id="3.40.50.720">
    <property type="entry name" value="NAD(P)-binding Rossmann-like Domain"/>
    <property type="match status" value="2"/>
</dbReference>
<evidence type="ECO:0000259" key="6">
    <source>
        <dbReference type="Pfam" id="PF07993"/>
    </source>
</evidence>
<dbReference type="Proteomes" id="UP000823775">
    <property type="component" value="Unassembled WGS sequence"/>
</dbReference>
<name>A0ABS8WKV7_DATST</name>
<evidence type="ECO:0000256" key="2">
    <source>
        <dbReference type="ARBA" id="ARBA00022516"/>
    </source>
</evidence>
<reference evidence="7 8" key="1">
    <citation type="journal article" date="2021" name="BMC Genomics">
        <title>Datura genome reveals duplications of psychoactive alkaloid biosynthetic genes and high mutation rate following tissue culture.</title>
        <authorList>
            <person name="Rajewski A."/>
            <person name="Carter-House D."/>
            <person name="Stajich J."/>
            <person name="Litt A."/>
        </authorList>
    </citation>
    <scope>NUCLEOTIDE SEQUENCE [LARGE SCALE GENOMIC DNA]</scope>
    <source>
        <strain evidence="7">AR-01</strain>
    </source>
</reference>
<dbReference type="Pfam" id="PF07993">
    <property type="entry name" value="NAD_binding_4"/>
    <property type="match status" value="1"/>
</dbReference>
<dbReference type="InterPro" id="IPR036291">
    <property type="entry name" value="NAD(P)-bd_dom_sf"/>
</dbReference>
<dbReference type="InterPro" id="IPR013120">
    <property type="entry name" value="FAR_NAD-bd"/>
</dbReference>
<keyword evidence="4" id="KW-0560">Oxidoreductase</keyword>
<comment type="catalytic activity">
    <reaction evidence="4">
        <text>a long-chain fatty acyl-CoA + 2 NADPH + 2 H(+) = a long-chain primary fatty alcohol + 2 NADP(+) + CoA</text>
        <dbReference type="Rhea" id="RHEA:52716"/>
        <dbReference type="ChEBI" id="CHEBI:15378"/>
        <dbReference type="ChEBI" id="CHEBI:57287"/>
        <dbReference type="ChEBI" id="CHEBI:57783"/>
        <dbReference type="ChEBI" id="CHEBI:58349"/>
        <dbReference type="ChEBI" id="CHEBI:77396"/>
        <dbReference type="ChEBI" id="CHEBI:83139"/>
        <dbReference type="EC" id="1.2.1.84"/>
    </reaction>
</comment>
<accession>A0ABS8WKV7</accession>
<feature type="domain" description="Fatty acyl-CoA reductase C-terminal" evidence="5">
    <location>
        <begin position="185"/>
        <end position="254"/>
    </location>
</feature>
<evidence type="ECO:0000256" key="4">
    <source>
        <dbReference type="RuleBase" id="RU363097"/>
    </source>
</evidence>
<keyword evidence="3 4" id="KW-0443">Lipid metabolism</keyword>
<comment type="similarity">
    <text evidence="1 4">Belongs to the fatty acyl-CoA reductase family.</text>
</comment>